<dbReference type="GO" id="GO:0008757">
    <property type="term" value="F:S-adenosylmethionine-dependent methyltransferase activity"/>
    <property type="evidence" value="ECO:0007669"/>
    <property type="project" value="InterPro"/>
</dbReference>
<dbReference type="PATRIC" id="fig|1395513.3.peg.1674"/>
<dbReference type="SUPFAM" id="SSF53335">
    <property type="entry name" value="S-adenosyl-L-methionine-dependent methyltransferases"/>
    <property type="match status" value="1"/>
</dbReference>
<dbReference type="InterPro" id="IPR029063">
    <property type="entry name" value="SAM-dependent_MTases_sf"/>
</dbReference>
<dbReference type="eggNOG" id="COG2226">
    <property type="taxonomic scope" value="Bacteria"/>
</dbReference>
<comment type="caution">
    <text evidence="2">The sequence shown here is derived from an EMBL/GenBank/DDBJ whole genome shotgun (WGS) entry which is preliminary data.</text>
</comment>
<dbReference type="STRING" id="1395513.P343_08265"/>
<dbReference type="RefSeq" id="WP_023509918.1">
    <property type="nucleotide sequence ID" value="NZ_AWTC01000006.1"/>
</dbReference>
<proteinExistence type="predicted"/>
<keyword evidence="3" id="KW-1185">Reference proteome</keyword>
<dbReference type="CDD" id="cd02440">
    <property type="entry name" value="AdoMet_MTases"/>
    <property type="match status" value="1"/>
</dbReference>
<gene>
    <name evidence="2" type="ORF">P343_08265</name>
</gene>
<sequence>MNQGKTCEDLWIASVLDAWRLLEKEDIPATLEGMAALRIQGCRINNDDPIRFSIQWDALEQFQERAKIYGATDIKRDLRQCSFIFNLNHYTIEVIGYLGTVVRTDPDRMLISLGKDTIAVKSIGSFMRGLDANDPVRSHIKEYLRTLQESDASQNEQAWNDEAYQAWINRFGTPEQAAEKIKRDPEGKLGALYPYLDDSRGQNVINLLGSHAGKALALALLGAKVTVVDISAENAEYAKNVAAALDLPLTYIISDVLQLPLDQHKEKYDIVFMELGILHYFIDLEPLADLVFALLKPGGRFVIQEFHPISTKLVTTRGKRQVVFGNYFDQSLRTRDVAYSKHLNSADEKLEKKETQKVYLREWTLGEIITAFAQSGLIVQSLEESPNMKISDIGLPKLFTLVCSKASQK</sequence>
<dbReference type="InterPro" id="IPR013216">
    <property type="entry name" value="Methyltransf_11"/>
</dbReference>
<name>V6J5Q2_9BACL</name>
<protein>
    <recommendedName>
        <fullName evidence="1">Methyltransferase type 11 domain-containing protein</fullName>
    </recommendedName>
</protein>
<dbReference type="AlphaFoldDB" id="V6J5Q2"/>
<evidence type="ECO:0000313" key="3">
    <source>
        <dbReference type="Proteomes" id="UP000018296"/>
    </source>
</evidence>
<organism evidence="2 3">
    <name type="scientific">Sporolactobacillus laevolacticus DSM 442</name>
    <dbReference type="NCBI Taxonomy" id="1395513"/>
    <lineage>
        <taxon>Bacteria</taxon>
        <taxon>Bacillati</taxon>
        <taxon>Bacillota</taxon>
        <taxon>Bacilli</taxon>
        <taxon>Bacillales</taxon>
        <taxon>Sporolactobacillaceae</taxon>
        <taxon>Sporolactobacillus</taxon>
    </lineage>
</organism>
<dbReference type="EMBL" id="AWTC01000006">
    <property type="protein sequence ID" value="EST12079.1"/>
    <property type="molecule type" value="Genomic_DNA"/>
</dbReference>
<dbReference type="Gene3D" id="3.40.50.150">
    <property type="entry name" value="Vaccinia Virus protein VP39"/>
    <property type="match status" value="1"/>
</dbReference>
<reference evidence="2 3" key="1">
    <citation type="journal article" date="2013" name="Genome Announc.">
        <title>Genome Sequence of Sporolactobacillus laevolacticus DSM442, an Efficient Polymer-Grade D-Lactate Producer from Agricultural Waste Cottonseed as a Nitrogen Source.</title>
        <authorList>
            <person name="Wang H."/>
            <person name="Wang L."/>
            <person name="Ju J."/>
            <person name="Yu B."/>
            <person name="Ma Y."/>
        </authorList>
    </citation>
    <scope>NUCLEOTIDE SEQUENCE [LARGE SCALE GENOMIC DNA]</scope>
    <source>
        <strain evidence="2 3">DSM 442</strain>
    </source>
</reference>
<feature type="domain" description="Methyltransferase type 11" evidence="1">
    <location>
        <begin position="215"/>
        <end position="303"/>
    </location>
</feature>
<dbReference type="Pfam" id="PF08241">
    <property type="entry name" value="Methyltransf_11"/>
    <property type="match status" value="1"/>
</dbReference>
<evidence type="ECO:0000259" key="1">
    <source>
        <dbReference type="Pfam" id="PF08241"/>
    </source>
</evidence>
<accession>V6J5Q2</accession>
<dbReference type="Proteomes" id="UP000018296">
    <property type="component" value="Unassembled WGS sequence"/>
</dbReference>
<evidence type="ECO:0000313" key="2">
    <source>
        <dbReference type="EMBL" id="EST12079.1"/>
    </source>
</evidence>
<dbReference type="OrthoDB" id="8385759at2"/>